<organism evidence="1 2">
    <name type="scientific">Paraphoma chrysanthemicola</name>
    <dbReference type="NCBI Taxonomy" id="798071"/>
    <lineage>
        <taxon>Eukaryota</taxon>
        <taxon>Fungi</taxon>
        <taxon>Dikarya</taxon>
        <taxon>Ascomycota</taxon>
        <taxon>Pezizomycotina</taxon>
        <taxon>Dothideomycetes</taxon>
        <taxon>Pleosporomycetidae</taxon>
        <taxon>Pleosporales</taxon>
        <taxon>Pleosporineae</taxon>
        <taxon>Phaeosphaeriaceae</taxon>
        <taxon>Paraphoma</taxon>
    </lineage>
</organism>
<proteinExistence type="predicted"/>
<accession>A0A8K0R298</accession>
<evidence type="ECO:0000313" key="2">
    <source>
        <dbReference type="Proteomes" id="UP000813461"/>
    </source>
</evidence>
<dbReference type="AlphaFoldDB" id="A0A8K0R298"/>
<dbReference type="EMBL" id="JAGMVJ010000013">
    <property type="protein sequence ID" value="KAH7083681.1"/>
    <property type="molecule type" value="Genomic_DNA"/>
</dbReference>
<evidence type="ECO:0000313" key="1">
    <source>
        <dbReference type="EMBL" id="KAH7083681.1"/>
    </source>
</evidence>
<sequence length="303" mass="34194">MSIIGKLRFFSIEESQPQLDYALIELTDNALYEGQSCGLSVNTNSTIGFNYISELDAPDITNVTSLLGSTPGRTVGGKIDSIPSAIRLPYTKKYQEVYQADFDKELEQGDCGAWVMDTANNSLIGHIVAGSPKDGLAYVVPFNQVCAHMIRVMVTRVQDARRVSHRHHPYDHPHYNYVQRVWTSPKPEVAHVVNNPHLHDAISLLGNQSETHNSSNSYNRAQMESHSTETHVRVHPDLSTPWSLGDSNLQYLNAQQRQAHHLAVRNFEHQRHAPYDAIRYVGSLSDYEKDQWSIGRQSDNEED</sequence>
<protein>
    <submittedName>
        <fullName evidence="1">Uncharacterized protein</fullName>
    </submittedName>
</protein>
<comment type="caution">
    <text evidence="1">The sequence shown here is derived from an EMBL/GenBank/DDBJ whole genome shotgun (WGS) entry which is preliminary data.</text>
</comment>
<dbReference type="OrthoDB" id="409136at2759"/>
<reference evidence="1" key="1">
    <citation type="journal article" date="2021" name="Nat. Commun.">
        <title>Genetic determinants of endophytism in the Arabidopsis root mycobiome.</title>
        <authorList>
            <person name="Mesny F."/>
            <person name="Miyauchi S."/>
            <person name="Thiergart T."/>
            <person name="Pickel B."/>
            <person name="Atanasova L."/>
            <person name="Karlsson M."/>
            <person name="Huettel B."/>
            <person name="Barry K.W."/>
            <person name="Haridas S."/>
            <person name="Chen C."/>
            <person name="Bauer D."/>
            <person name="Andreopoulos W."/>
            <person name="Pangilinan J."/>
            <person name="LaButti K."/>
            <person name="Riley R."/>
            <person name="Lipzen A."/>
            <person name="Clum A."/>
            <person name="Drula E."/>
            <person name="Henrissat B."/>
            <person name="Kohler A."/>
            <person name="Grigoriev I.V."/>
            <person name="Martin F.M."/>
            <person name="Hacquard S."/>
        </authorList>
    </citation>
    <scope>NUCLEOTIDE SEQUENCE</scope>
    <source>
        <strain evidence="1">MPI-SDFR-AT-0120</strain>
    </source>
</reference>
<gene>
    <name evidence="1" type="ORF">FB567DRAFT_581210</name>
</gene>
<dbReference type="Proteomes" id="UP000813461">
    <property type="component" value="Unassembled WGS sequence"/>
</dbReference>
<name>A0A8K0R298_9PLEO</name>
<keyword evidence="2" id="KW-1185">Reference proteome</keyword>